<protein>
    <submittedName>
        <fullName evidence="2">Dolichol-phosphate mannosyltransferase</fullName>
    </submittedName>
</protein>
<dbReference type="OrthoDB" id="9807795at2"/>
<dbReference type="STRING" id="321339.SAMN05444340_10176"/>
<dbReference type="PANTHER" id="PTHR48090">
    <property type="entry name" value="UNDECAPRENYL-PHOSPHATE 4-DEOXY-4-FORMAMIDO-L-ARABINOSE TRANSFERASE-RELATED"/>
    <property type="match status" value="1"/>
</dbReference>
<reference evidence="3" key="1">
    <citation type="submission" date="2016-10" db="EMBL/GenBank/DDBJ databases">
        <authorList>
            <person name="Varghese N."/>
            <person name="Submissions S."/>
        </authorList>
    </citation>
    <scope>NUCLEOTIDE SEQUENCE [LARGE SCALE GENOMIC DNA]</scope>
    <source>
        <strain evidence="3">DSM 26880</strain>
    </source>
</reference>
<dbReference type="AlphaFoldDB" id="A0A1H3F0Z3"/>
<name>A0A1H3F0Z3_9RHOB</name>
<dbReference type="Gene3D" id="3.90.550.10">
    <property type="entry name" value="Spore Coat Polysaccharide Biosynthesis Protein SpsA, Chain A"/>
    <property type="match status" value="1"/>
</dbReference>
<dbReference type="RefSeq" id="WP_089877551.1">
    <property type="nucleotide sequence ID" value="NZ_FNPF01000001.1"/>
</dbReference>
<organism evidence="2 3">
    <name type="scientific">Citreimonas salinaria</name>
    <dbReference type="NCBI Taxonomy" id="321339"/>
    <lineage>
        <taxon>Bacteria</taxon>
        <taxon>Pseudomonadati</taxon>
        <taxon>Pseudomonadota</taxon>
        <taxon>Alphaproteobacteria</taxon>
        <taxon>Rhodobacterales</taxon>
        <taxon>Roseobacteraceae</taxon>
        <taxon>Citreimonas</taxon>
    </lineage>
</organism>
<dbReference type="InterPro" id="IPR001173">
    <property type="entry name" value="Glyco_trans_2-like"/>
</dbReference>
<keyword evidence="2" id="KW-0808">Transferase</keyword>
<dbReference type="SUPFAM" id="SSF53448">
    <property type="entry name" value="Nucleotide-diphospho-sugar transferases"/>
    <property type="match status" value="1"/>
</dbReference>
<sequence>MNRPEPSAPVTQHTGREVPTFEVRTFAEKRHAYALVIPVINEGDRVRDQLERIRDLAPEVDVIVADGGSTDGSLDDAFVSGAGVRAVLVKIGPGKLSAQLRMAYAWCLDEGYRGIITVDGNGKDGVDAIPQFIAKLDKGYDYVQGSRYLPGGAAINTPTERTIANRLIHAPLLSLAGRRWLTDTTNGFRAYSARYLLDENVQPFRGIFQNYELLFYLTVRAGQLGYRVAQVPVRRVYPGKTAVPTKITGVGGKLRVLRQTIDAARGKYAPPRETRS</sequence>
<evidence type="ECO:0000259" key="1">
    <source>
        <dbReference type="Pfam" id="PF00535"/>
    </source>
</evidence>
<keyword evidence="3" id="KW-1185">Reference proteome</keyword>
<dbReference type="Pfam" id="PF00535">
    <property type="entry name" value="Glycos_transf_2"/>
    <property type="match status" value="1"/>
</dbReference>
<dbReference type="EMBL" id="FNPF01000001">
    <property type="protein sequence ID" value="SDX83869.1"/>
    <property type="molecule type" value="Genomic_DNA"/>
</dbReference>
<dbReference type="InterPro" id="IPR050256">
    <property type="entry name" value="Glycosyltransferase_2"/>
</dbReference>
<dbReference type="CDD" id="cd04179">
    <property type="entry name" value="DPM_DPG-synthase_like"/>
    <property type="match status" value="1"/>
</dbReference>
<evidence type="ECO:0000313" key="2">
    <source>
        <dbReference type="EMBL" id="SDX83869.1"/>
    </source>
</evidence>
<accession>A0A1H3F0Z3</accession>
<dbReference type="GO" id="GO:0016757">
    <property type="term" value="F:glycosyltransferase activity"/>
    <property type="evidence" value="ECO:0007669"/>
    <property type="project" value="UniProtKB-KW"/>
</dbReference>
<proteinExistence type="predicted"/>
<evidence type="ECO:0000313" key="3">
    <source>
        <dbReference type="Proteomes" id="UP000199286"/>
    </source>
</evidence>
<keyword evidence="2" id="KW-0328">Glycosyltransferase</keyword>
<gene>
    <name evidence="2" type="ORF">SAMN05444340_10176</name>
</gene>
<dbReference type="InterPro" id="IPR029044">
    <property type="entry name" value="Nucleotide-diphossugar_trans"/>
</dbReference>
<feature type="domain" description="Glycosyltransferase 2-like" evidence="1">
    <location>
        <begin position="35"/>
        <end position="194"/>
    </location>
</feature>
<dbReference type="Proteomes" id="UP000199286">
    <property type="component" value="Unassembled WGS sequence"/>
</dbReference>